<accession>A0ABN9GAZ0</accession>
<feature type="chain" id="PRO_5046019922" description="NADH dehydrogenase subunit 6" evidence="2">
    <location>
        <begin position="21"/>
        <end position="119"/>
    </location>
</feature>
<evidence type="ECO:0000313" key="4">
    <source>
        <dbReference type="Proteomes" id="UP001162483"/>
    </source>
</evidence>
<dbReference type="EMBL" id="CATNWA010018235">
    <property type="protein sequence ID" value="CAI9606139.1"/>
    <property type="molecule type" value="Genomic_DNA"/>
</dbReference>
<evidence type="ECO:0000256" key="2">
    <source>
        <dbReference type="SAM" id="SignalP"/>
    </source>
</evidence>
<comment type="caution">
    <text evidence="3">The sequence shown here is derived from an EMBL/GenBank/DDBJ whole genome shotgun (WGS) entry which is preliminary data.</text>
</comment>
<keyword evidence="1" id="KW-0812">Transmembrane</keyword>
<protein>
    <recommendedName>
        <fullName evidence="5">NADH dehydrogenase subunit 6</fullName>
    </recommendedName>
</protein>
<keyword evidence="4" id="KW-1185">Reference proteome</keyword>
<keyword evidence="2" id="KW-0732">Signal</keyword>
<gene>
    <name evidence="3" type="ORF">SPARVUS_LOCUS13727474</name>
</gene>
<sequence>MYGLCTVLLILSCMLGVILSICYYSVCMDSAQYHLSCSICRVEFSVSVLIMYVWTLHSTTYLVLYAGYNSRYLFLFCMYGFCTVPLPLSCMLGVILSICSYSVCMDSAQSHLSCPVCWV</sequence>
<evidence type="ECO:0000256" key="1">
    <source>
        <dbReference type="SAM" id="Phobius"/>
    </source>
</evidence>
<keyword evidence="1" id="KW-1133">Transmembrane helix</keyword>
<evidence type="ECO:0000313" key="3">
    <source>
        <dbReference type="EMBL" id="CAI9606139.1"/>
    </source>
</evidence>
<organism evidence="3 4">
    <name type="scientific">Staurois parvus</name>
    <dbReference type="NCBI Taxonomy" id="386267"/>
    <lineage>
        <taxon>Eukaryota</taxon>
        <taxon>Metazoa</taxon>
        <taxon>Chordata</taxon>
        <taxon>Craniata</taxon>
        <taxon>Vertebrata</taxon>
        <taxon>Euteleostomi</taxon>
        <taxon>Amphibia</taxon>
        <taxon>Batrachia</taxon>
        <taxon>Anura</taxon>
        <taxon>Neobatrachia</taxon>
        <taxon>Ranoidea</taxon>
        <taxon>Ranidae</taxon>
        <taxon>Staurois</taxon>
    </lineage>
</organism>
<name>A0ABN9GAZ0_9NEOB</name>
<dbReference type="Proteomes" id="UP001162483">
    <property type="component" value="Unassembled WGS sequence"/>
</dbReference>
<feature type="transmembrane region" description="Helical" evidence="1">
    <location>
        <begin position="44"/>
        <end position="65"/>
    </location>
</feature>
<reference evidence="3" key="1">
    <citation type="submission" date="2023-05" db="EMBL/GenBank/DDBJ databases">
        <authorList>
            <person name="Stuckert A."/>
        </authorList>
    </citation>
    <scope>NUCLEOTIDE SEQUENCE</scope>
</reference>
<feature type="signal peptide" evidence="2">
    <location>
        <begin position="1"/>
        <end position="20"/>
    </location>
</feature>
<keyword evidence="1" id="KW-0472">Membrane</keyword>
<feature type="transmembrane region" description="Helical" evidence="1">
    <location>
        <begin position="72"/>
        <end position="96"/>
    </location>
</feature>
<evidence type="ECO:0008006" key="5">
    <source>
        <dbReference type="Google" id="ProtNLM"/>
    </source>
</evidence>
<proteinExistence type="predicted"/>